<evidence type="ECO:0000259" key="10">
    <source>
        <dbReference type="PROSITE" id="PS52035"/>
    </source>
</evidence>
<dbReference type="FunFam" id="2.60.40.1120:FF:000019">
    <property type="entry name" value="Carboxypeptidase D"/>
    <property type="match status" value="1"/>
</dbReference>
<keyword evidence="3" id="KW-0121">Carboxypeptidase</keyword>
<dbReference type="GO" id="GO:0004181">
    <property type="term" value="F:metallocarboxypeptidase activity"/>
    <property type="evidence" value="ECO:0007669"/>
    <property type="project" value="InterPro"/>
</dbReference>
<evidence type="ECO:0000256" key="2">
    <source>
        <dbReference type="ARBA" id="ARBA00005988"/>
    </source>
</evidence>
<protein>
    <recommendedName>
        <fullName evidence="10">Peptidase M14 domain-containing protein</fullName>
    </recommendedName>
</protein>
<dbReference type="OrthoDB" id="10249045at2759"/>
<dbReference type="GO" id="GO:0016485">
    <property type="term" value="P:protein processing"/>
    <property type="evidence" value="ECO:0007669"/>
    <property type="project" value="TreeGrafter"/>
</dbReference>
<evidence type="ECO:0000256" key="4">
    <source>
        <dbReference type="ARBA" id="ARBA00022670"/>
    </source>
</evidence>
<sequence length="518" mass="58977">MLYAVLLSLFCVFHVLTLNTAFKFKHHDNDEIAQELLDVHAKCPRITKLYDLSKSSVRGQPMHAIEITEHPGEHRSMDPEFRYIANMHGNEVSGRELLLRLAHYLCDEYVNGNGEITKLIGRTRIHLIPTMNPDGWEDAFKGGKGQDGNADYLQGRTNANGVDLNRDFPDLDRVLFRQQALASGKGGPTMHLMEYVREMDHELQPETLAMIHHSTAFPFVLSANLHNGAYVANYPYDEARKPGTPHIYTKSPDDATFKHLARSYASMHPIMNDKKFKGCNKDEENFNSQGGITNGADWYSVAGGIQDFVYLFGDEWDVTLELGCDKFPPAKELPKEWRENKDALINLMKQSHIGVKGIVRDVSTGIPIVGAIVHVRNMTDGEDIEHDVSSGEGGDYYRLLIPGHYEITISAPGYFMDSKEVEVTDTADEMAAQRVDFDLNREQVHETSGIDLLRGYLTEEDLDENLNNIFREKLLNEARIAEEELAQERKTRKKLFTQNKLDYYRRKRSTPRKSHAKY</sequence>
<evidence type="ECO:0000313" key="11">
    <source>
        <dbReference type="EMBL" id="CAD7223718.1"/>
    </source>
</evidence>
<comment type="cofactor">
    <cofactor evidence="1">
        <name>Zn(2+)</name>
        <dbReference type="ChEBI" id="CHEBI:29105"/>
    </cofactor>
</comment>
<reference evidence="11" key="1">
    <citation type="submission" date="2020-11" db="EMBL/GenBank/DDBJ databases">
        <authorList>
            <person name="Tran Van P."/>
        </authorList>
    </citation>
    <scope>NUCLEOTIDE SEQUENCE</scope>
</reference>
<dbReference type="PROSITE" id="PS52035">
    <property type="entry name" value="PEPTIDASE_M14"/>
    <property type="match status" value="1"/>
</dbReference>
<dbReference type="PANTHER" id="PTHR11532">
    <property type="entry name" value="PROTEASE M14 CARBOXYPEPTIDASE"/>
    <property type="match status" value="1"/>
</dbReference>
<feature type="active site" description="Proton donor/acceptor" evidence="9">
    <location>
        <position position="321"/>
    </location>
</feature>
<dbReference type="EMBL" id="OB660244">
    <property type="protein sequence ID" value="CAD7223718.1"/>
    <property type="molecule type" value="Genomic_DNA"/>
</dbReference>
<evidence type="ECO:0000256" key="7">
    <source>
        <dbReference type="ARBA" id="ARBA00022833"/>
    </source>
</evidence>
<dbReference type="InterPro" id="IPR050753">
    <property type="entry name" value="Peptidase_M14_domain"/>
</dbReference>
<evidence type="ECO:0000256" key="6">
    <source>
        <dbReference type="ARBA" id="ARBA00022801"/>
    </source>
</evidence>
<gene>
    <name evidence="11" type="ORF">CTOB1V02_LOCUS1698</name>
</gene>
<keyword evidence="8" id="KW-0325">Glycoprotein</keyword>
<keyword evidence="4" id="KW-0645">Protease</keyword>
<dbReference type="SUPFAM" id="SSF53187">
    <property type="entry name" value="Zn-dependent exopeptidases"/>
    <property type="match status" value="1"/>
</dbReference>
<dbReference type="AlphaFoldDB" id="A0A7R8ZJG0"/>
<dbReference type="Gene3D" id="3.40.630.10">
    <property type="entry name" value="Zn peptidases"/>
    <property type="match status" value="1"/>
</dbReference>
<dbReference type="PRINTS" id="PR00765">
    <property type="entry name" value="CRBOXYPTASEA"/>
</dbReference>
<dbReference type="InterPro" id="IPR000834">
    <property type="entry name" value="Peptidase_M14"/>
</dbReference>
<dbReference type="SMART" id="SM00631">
    <property type="entry name" value="Zn_pept"/>
    <property type="match status" value="1"/>
</dbReference>
<dbReference type="FunFam" id="3.40.630.10:FF:000020">
    <property type="entry name" value="Carboxypeptidase D"/>
    <property type="match status" value="1"/>
</dbReference>
<feature type="domain" description="Peptidase M14" evidence="10">
    <location>
        <begin position="25"/>
        <end position="351"/>
    </location>
</feature>
<name>A0A7R8ZJG0_9CRUS</name>
<proteinExistence type="inferred from homology"/>
<dbReference type="GO" id="GO:0005615">
    <property type="term" value="C:extracellular space"/>
    <property type="evidence" value="ECO:0007669"/>
    <property type="project" value="TreeGrafter"/>
</dbReference>
<dbReference type="Pfam" id="PF00246">
    <property type="entry name" value="Peptidase_M14"/>
    <property type="match status" value="1"/>
</dbReference>
<evidence type="ECO:0000256" key="1">
    <source>
        <dbReference type="ARBA" id="ARBA00001947"/>
    </source>
</evidence>
<dbReference type="CDD" id="cd03858">
    <property type="entry name" value="M14_CP_N-E_like"/>
    <property type="match status" value="1"/>
</dbReference>
<accession>A0A7R8ZJG0</accession>
<keyword evidence="6" id="KW-0378">Hydrolase</keyword>
<keyword evidence="7" id="KW-0862">Zinc</keyword>
<dbReference type="GO" id="GO:0006518">
    <property type="term" value="P:peptide metabolic process"/>
    <property type="evidence" value="ECO:0007669"/>
    <property type="project" value="TreeGrafter"/>
</dbReference>
<comment type="similarity">
    <text evidence="2 9">Belongs to the peptidase M14 family.</text>
</comment>
<organism evidence="11">
    <name type="scientific">Cyprideis torosa</name>
    <dbReference type="NCBI Taxonomy" id="163714"/>
    <lineage>
        <taxon>Eukaryota</taxon>
        <taxon>Metazoa</taxon>
        <taxon>Ecdysozoa</taxon>
        <taxon>Arthropoda</taxon>
        <taxon>Crustacea</taxon>
        <taxon>Oligostraca</taxon>
        <taxon>Ostracoda</taxon>
        <taxon>Podocopa</taxon>
        <taxon>Podocopida</taxon>
        <taxon>Cytherocopina</taxon>
        <taxon>Cytheroidea</taxon>
        <taxon>Cytherideidae</taxon>
        <taxon>Cyprideis</taxon>
    </lineage>
</organism>
<evidence type="ECO:0000256" key="3">
    <source>
        <dbReference type="ARBA" id="ARBA00022645"/>
    </source>
</evidence>
<evidence type="ECO:0000256" key="5">
    <source>
        <dbReference type="ARBA" id="ARBA00022723"/>
    </source>
</evidence>
<evidence type="ECO:0000256" key="9">
    <source>
        <dbReference type="PROSITE-ProRule" id="PRU01379"/>
    </source>
</evidence>
<dbReference type="Pfam" id="PF13620">
    <property type="entry name" value="CarboxypepD_reg"/>
    <property type="match status" value="1"/>
</dbReference>
<dbReference type="PANTHER" id="PTHR11532:SF93">
    <property type="entry name" value="CARBOXYPEPTIDASE E"/>
    <property type="match status" value="1"/>
</dbReference>
<dbReference type="SUPFAM" id="SSF49464">
    <property type="entry name" value="Carboxypeptidase regulatory domain-like"/>
    <property type="match status" value="1"/>
</dbReference>
<dbReference type="GO" id="GO:0008270">
    <property type="term" value="F:zinc ion binding"/>
    <property type="evidence" value="ECO:0007669"/>
    <property type="project" value="InterPro"/>
</dbReference>
<dbReference type="InterPro" id="IPR008969">
    <property type="entry name" value="CarboxyPept-like_regulatory"/>
</dbReference>
<keyword evidence="5" id="KW-0479">Metal-binding</keyword>
<dbReference type="CDD" id="cd11308">
    <property type="entry name" value="Peptidase_M14NE-CP-C_like"/>
    <property type="match status" value="1"/>
</dbReference>
<evidence type="ECO:0000256" key="8">
    <source>
        <dbReference type="ARBA" id="ARBA00023180"/>
    </source>
</evidence>
<dbReference type="Gene3D" id="2.60.40.1120">
    <property type="entry name" value="Carboxypeptidase-like, regulatory domain"/>
    <property type="match status" value="1"/>
</dbReference>